<evidence type="ECO:0000313" key="3">
    <source>
        <dbReference type="RefSeq" id="XP_033529814.1"/>
    </source>
</evidence>
<reference evidence="1 3" key="1">
    <citation type="submission" date="2020-01" db="EMBL/GenBank/DDBJ databases">
        <authorList>
            <consortium name="DOE Joint Genome Institute"/>
            <person name="Haridas S."/>
            <person name="Albert R."/>
            <person name="Binder M."/>
            <person name="Bloem J."/>
            <person name="Labutti K."/>
            <person name="Salamov A."/>
            <person name="Andreopoulos B."/>
            <person name="Baker S.E."/>
            <person name="Barry K."/>
            <person name="Bills G."/>
            <person name="Bluhm B.H."/>
            <person name="Cannon C."/>
            <person name="Castanera R."/>
            <person name="Culley D.E."/>
            <person name="Daum C."/>
            <person name="Ezra D."/>
            <person name="Gonzalez J.B."/>
            <person name="Henrissat B."/>
            <person name="Kuo A."/>
            <person name="Liang C."/>
            <person name="Lipzen A."/>
            <person name="Lutzoni F."/>
            <person name="Magnuson J."/>
            <person name="Mondo S."/>
            <person name="Nolan M."/>
            <person name="Ohm R."/>
            <person name="Pangilinan J."/>
            <person name="Park H.-J."/>
            <person name="Ramirez L."/>
            <person name="Alfaro M."/>
            <person name="Sun H."/>
            <person name="Tritt A."/>
            <person name="Yoshinaga Y."/>
            <person name="Zwiers L.-H."/>
            <person name="Turgeon B.G."/>
            <person name="Goodwin S.B."/>
            <person name="Spatafora J.W."/>
            <person name="Crous P.W."/>
            <person name="Grigoriev I.V."/>
        </authorList>
    </citation>
    <scope>NUCLEOTIDE SEQUENCE</scope>
    <source>
        <strain evidence="1 3">CBS 781.70</strain>
    </source>
</reference>
<reference evidence="3" key="2">
    <citation type="submission" date="2020-04" db="EMBL/GenBank/DDBJ databases">
        <authorList>
            <consortium name="NCBI Genome Project"/>
        </authorList>
    </citation>
    <scope>NUCLEOTIDE SEQUENCE</scope>
    <source>
        <strain evidence="3">CBS 781.70</strain>
    </source>
</reference>
<reference evidence="3" key="3">
    <citation type="submission" date="2025-04" db="UniProtKB">
        <authorList>
            <consortium name="RefSeq"/>
        </authorList>
    </citation>
    <scope>IDENTIFICATION</scope>
    <source>
        <strain evidence="3">CBS 781.70</strain>
    </source>
</reference>
<evidence type="ECO:0000313" key="1">
    <source>
        <dbReference type="EMBL" id="KAF1808183.1"/>
    </source>
</evidence>
<protein>
    <submittedName>
        <fullName evidence="1 3">Uncharacterized protein</fullName>
    </submittedName>
</protein>
<dbReference type="Proteomes" id="UP000504638">
    <property type="component" value="Unplaced"/>
</dbReference>
<dbReference type="GeneID" id="54420994"/>
<name>A0A6G1FQY6_9PEZI</name>
<organism evidence="1">
    <name type="scientific">Eremomyces bilateralis CBS 781.70</name>
    <dbReference type="NCBI Taxonomy" id="1392243"/>
    <lineage>
        <taxon>Eukaryota</taxon>
        <taxon>Fungi</taxon>
        <taxon>Dikarya</taxon>
        <taxon>Ascomycota</taxon>
        <taxon>Pezizomycotina</taxon>
        <taxon>Dothideomycetes</taxon>
        <taxon>Dothideomycetes incertae sedis</taxon>
        <taxon>Eremomycetales</taxon>
        <taxon>Eremomycetaceae</taxon>
        <taxon>Eremomyces</taxon>
    </lineage>
</organism>
<dbReference type="EMBL" id="ML975189">
    <property type="protein sequence ID" value="KAF1808183.1"/>
    <property type="molecule type" value="Genomic_DNA"/>
</dbReference>
<evidence type="ECO:0000313" key="2">
    <source>
        <dbReference type="Proteomes" id="UP000504638"/>
    </source>
</evidence>
<sequence length="98" mass="10864">MESLATKYRSASYCRNRVPTPVIPIRASVNEQGTSMRSTAVQTTDSGFVNPHTSCLSGEHAEISCLNRISLCSDRFDVSKINTTEWTIVARDVLKWLG</sequence>
<gene>
    <name evidence="1 3" type="ORF">P152DRAFT_462837</name>
</gene>
<accession>A0A6G1FQY6</accession>
<proteinExistence type="predicted"/>
<keyword evidence="2" id="KW-1185">Reference proteome</keyword>
<dbReference type="AlphaFoldDB" id="A0A6G1FQY6"/>
<dbReference type="RefSeq" id="XP_033529814.1">
    <property type="nucleotide sequence ID" value="XM_033680424.1"/>
</dbReference>